<comment type="caution">
    <text evidence="2">The sequence shown here is derived from an EMBL/GenBank/DDBJ whole genome shotgun (WGS) entry which is preliminary data.</text>
</comment>
<organism evidence="2 3">
    <name type="scientific">Kouleothrix aurantiaca</name>
    <dbReference type="NCBI Taxonomy" id="186479"/>
    <lineage>
        <taxon>Bacteria</taxon>
        <taxon>Bacillati</taxon>
        <taxon>Chloroflexota</taxon>
        <taxon>Chloroflexia</taxon>
        <taxon>Chloroflexales</taxon>
        <taxon>Roseiflexineae</taxon>
        <taxon>Roseiflexaceae</taxon>
        <taxon>Kouleothrix</taxon>
    </lineage>
</organism>
<dbReference type="PANTHER" id="PTHR23011">
    <property type="entry name" value="CYCLIC NUCLEOTIDE-BINDING DOMAIN CONTAINING PROTEIN"/>
    <property type="match status" value="1"/>
</dbReference>
<dbReference type="Pfam" id="PF00027">
    <property type="entry name" value="cNMP_binding"/>
    <property type="match status" value="1"/>
</dbReference>
<dbReference type="AlphaFoldDB" id="A0A0P9D5R5"/>
<dbReference type="PROSITE" id="PS00889">
    <property type="entry name" value="CNMP_BINDING_2"/>
    <property type="match status" value="1"/>
</dbReference>
<dbReference type="CDD" id="cd00038">
    <property type="entry name" value="CAP_ED"/>
    <property type="match status" value="1"/>
</dbReference>
<dbReference type="InterPro" id="IPR014710">
    <property type="entry name" value="RmlC-like_jellyroll"/>
</dbReference>
<keyword evidence="3" id="KW-1185">Reference proteome</keyword>
<dbReference type="InterPro" id="IPR000595">
    <property type="entry name" value="cNMP-bd_dom"/>
</dbReference>
<dbReference type="PANTHER" id="PTHR23011:SF28">
    <property type="entry name" value="CYCLIC NUCLEOTIDE-BINDING DOMAIN CONTAINING PROTEIN"/>
    <property type="match status" value="1"/>
</dbReference>
<dbReference type="Gene3D" id="2.60.120.10">
    <property type="entry name" value="Jelly Rolls"/>
    <property type="match status" value="1"/>
</dbReference>
<dbReference type="InterPro" id="IPR018488">
    <property type="entry name" value="cNMP-bd_CS"/>
</dbReference>
<dbReference type="Proteomes" id="UP000050509">
    <property type="component" value="Unassembled WGS sequence"/>
</dbReference>
<feature type="domain" description="Cyclic nucleotide-binding" evidence="1">
    <location>
        <begin position="12"/>
        <end position="116"/>
    </location>
</feature>
<proteinExistence type="predicted"/>
<accession>A0A0P9D5R5</accession>
<reference evidence="2 3" key="1">
    <citation type="submission" date="2015-09" db="EMBL/GenBank/DDBJ databases">
        <title>Draft genome sequence of Kouleothrix aurantiaca JCM 19913.</title>
        <authorList>
            <person name="Hemp J."/>
        </authorList>
    </citation>
    <scope>NUCLEOTIDE SEQUENCE [LARGE SCALE GENOMIC DNA]</scope>
    <source>
        <strain evidence="2 3">COM-B</strain>
    </source>
</reference>
<evidence type="ECO:0000313" key="2">
    <source>
        <dbReference type="EMBL" id="KPV53172.1"/>
    </source>
</evidence>
<protein>
    <recommendedName>
        <fullName evidence="1">Cyclic nucleotide-binding domain-containing protein</fullName>
    </recommendedName>
</protein>
<dbReference type="PROSITE" id="PS50042">
    <property type="entry name" value="CNMP_BINDING_3"/>
    <property type="match status" value="1"/>
</dbReference>
<dbReference type="InterPro" id="IPR018490">
    <property type="entry name" value="cNMP-bd_dom_sf"/>
</dbReference>
<gene>
    <name evidence="2" type="ORF">SE17_11175</name>
</gene>
<sequence>MSYADMLATVDIFDDLSAERLERISSICVEHRLHEGDVVFEQNARSDGLYIILNGEIDIQVQSPSSDAPLTVARLQRGQSFGEVALVDEGIRTATARVGTPDARLLMLRRADLMEVCHEDFELGFILMRNLAGDLALKMRQTDLRVRS</sequence>
<dbReference type="SUPFAM" id="SSF51206">
    <property type="entry name" value="cAMP-binding domain-like"/>
    <property type="match status" value="1"/>
</dbReference>
<evidence type="ECO:0000259" key="1">
    <source>
        <dbReference type="PROSITE" id="PS50042"/>
    </source>
</evidence>
<dbReference type="EMBL" id="LJCR01000323">
    <property type="protein sequence ID" value="KPV53172.1"/>
    <property type="molecule type" value="Genomic_DNA"/>
</dbReference>
<name>A0A0P9D5R5_9CHLR</name>
<evidence type="ECO:0000313" key="3">
    <source>
        <dbReference type="Proteomes" id="UP000050509"/>
    </source>
</evidence>
<dbReference type="SMART" id="SM00100">
    <property type="entry name" value="cNMP"/>
    <property type="match status" value="1"/>
</dbReference>